<name>A0AAD1URZ3_EUPCR</name>
<dbReference type="Proteomes" id="UP001295684">
    <property type="component" value="Unassembled WGS sequence"/>
</dbReference>
<comment type="caution">
    <text evidence="1">The sequence shown here is derived from an EMBL/GenBank/DDBJ whole genome shotgun (WGS) entry which is preliminary data.</text>
</comment>
<reference evidence="1" key="1">
    <citation type="submission" date="2023-07" db="EMBL/GenBank/DDBJ databases">
        <authorList>
            <consortium name="AG Swart"/>
            <person name="Singh M."/>
            <person name="Singh A."/>
            <person name="Seah K."/>
            <person name="Emmerich C."/>
        </authorList>
    </citation>
    <scope>NUCLEOTIDE SEQUENCE</scope>
    <source>
        <strain evidence="1">DP1</strain>
    </source>
</reference>
<sequence length="98" mass="11159">MDGIWWILMQKMIREGCLISEIQKSVFELESNVKGCLGSFEGMKDKERIELSDRIISQVQTKYTLLSASTSSMQNASGSLQRDKRCPICRSIVVKVRN</sequence>
<organism evidence="1 2">
    <name type="scientific">Euplotes crassus</name>
    <dbReference type="NCBI Taxonomy" id="5936"/>
    <lineage>
        <taxon>Eukaryota</taxon>
        <taxon>Sar</taxon>
        <taxon>Alveolata</taxon>
        <taxon>Ciliophora</taxon>
        <taxon>Intramacronucleata</taxon>
        <taxon>Spirotrichea</taxon>
        <taxon>Hypotrichia</taxon>
        <taxon>Euplotida</taxon>
        <taxon>Euplotidae</taxon>
        <taxon>Moneuplotes</taxon>
    </lineage>
</organism>
<accession>A0AAD1URZ3</accession>
<evidence type="ECO:0000313" key="1">
    <source>
        <dbReference type="EMBL" id="CAI2372275.1"/>
    </source>
</evidence>
<keyword evidence="2" id="KW-1185">Reference proteome</keyword>
<proteinExistence type="predicted"/>
<dbReference type="AlphaFoldDB" id="A0AAD1URZ3"/>
<protein>
    <submittedName>
        <fullName evidence="1">Uncharacterized protein</fullName>
    </submittedName>
</protein>
<evidence type="ECO:0000313" key="2">
    <source>
        <dbReference type="Proteomes" id="UP001295684"/>
    </source>
</evidence>
<gene>
    <name evidence="1" type="ORF">ECRASSUSDP1_LOCUS13603</name>
</gene>
<dbReference type="EMBL" id="CAMPGE010013551">
    <property type="protein sequence ID" value="CAI2372275.1"/>
    <property type="molecule type" value="Genomic_DNA"/>
</dbReference>